<evidence type="ECO:0000256" key="2">
    <source>
        <dbReference type="ARBA" id="ARBA00023242"/>
    </source>
</evidence>
<dbReference type="AlphaFoldDB" id="A0A3A2ZA62"/>
<organism evidence="3 4">
    <name type="scientific">Aspergillus sclerotialis</name>
    <dbReference type="NCBI Taxonomy" id="2070753"/>
    <lineage>
        <taxon>Eukaryota</taxon>
        <taxon>Fungi</taxon>
        <taxon>Dikarya</taxon>
        <taxon>Ascomycota</taxon>
        <taxon>Pezizomycotina</taxon>
        <taxon>Eurotiomycetes</taxon>
        <taxon>Eurotiomycetidae</taxon>
        <taxon>Eurotiales</taxon>
        <taxon>Aspergillaceae</taxon>
        <taxon>Aspergillus</taxon>
        <taxon>Aspergillus subgen. Polypaecilum</taxon>
    </lineage>
</organism>
<dbReference type="PANTHER" id="PTHR37534:SF46">
    <property type="entry name" value="ZN(II)2CYS6 TRANSCRIPTION FACTOR (EUROFUNG)"/>
    <property type="match status" value="1"/>
</dbReference>
<dbReference type="GO" id="GO:0005634">
    <property type="term" value="C:nucleus"/>
    <property type="evidence" value="ECO:0007669"/>
    <property type="project" value="UniProtKB-SubCell"/>
</dbReference>
<dbReference type="InterPro" id="IPR021858">
    <property type="entry name" value="Fun_TF"/>
</dbReference>
<dbReference type="OrthoDB" id="3477330at2759"/>
<dbReference type="PANTHER" id="PTHR37534">
    <property type="entry name" value="TRANSCRIPTIONAL ACTIVATOR PROTEIN UGA3"/>
    <property type="match status" value="1"/>
</dbReference>
<evidence type="ECO:0000313" key="3">
    <source>
        <dbReference type="EMBL" id="RJE19123.1"/>
    </source>
</evidence>
<accession>A0A3A2ZA62</accession>
<dbReference type="EMBL" id="MVGC01000445">
    <property type="protein sequence ID" value="RJE19123.1"/>
    <property type="molecule type" value="Genomic_DNA"/>
</dbReference>
<sequence length="405" mass="46412">MPLFQDPQTSTLMYHYMDHVADLLQPVLHPMNPWRTTYFPFALEGCPELFLSQSSFPSSYASIALFHSLLSSAAFHLRNATGDSKKFYKLGLQHRAKSLRALNAALTCPNESQLYTVYLTAMLSLVTIDTITGEDTDFPIHLKACRQLRKPPPGTLNDTSRPVDTIFHFLSLLARTTSLRPESCPEPPDSTRLFDQVTHFSSDERSIEHIYGITPKLGNLLEKTCQIAESLTVYKGNQIPTILLTMSEELKYELCAWDIDSEPFYSIGPEHGTMLEIARCQARAFHSAVLIFYYRTIEYYNPINLEDEVSFIWKNLTTAEDLKDDFMHGEKRAAPMSWPAFIAACEATDRESWAEWWTRVQGYRVGNFAKQWRVIQRLWNIMDNDETSKSWVDALKRSGELILPI</sequence>
<evidence type="ECO:0000313" key="4">
    <source>
        <dbReference type="Proteomes" id="UP000266188"/>
    </source>
</evidence>
<dbReference type="Proteomes" id="UP000266188">
    <property type="component" value="Unassembled WGS sequence"/>
</dbReference>
<evidence type="ECO:0000256" key="1">
    <source>
        <dbReference type="ARBA" id="ARBA00004123"/>
    </source>
</evidence>
<keyword evidence="4" id="KW-1185">Reference proteome</keyword>
<comment type="caution">
    <text evidence="3">The sequence shown here is derived from an EMBL/GenBank/DDBJ whole genome shotgun (WGS) entry which is preliminary data.</text>
</comment>
<keyword evidence="2" id="KW-0539">Nucleus</keyword>
<dbReference type="STRING" id="2070753.A0A3A2ZA62"/>
<proteinExistence type="predicted"/>
<reference evidence="4" key="1">
    <citation type="submission" date="2017-02" db="EMBL/GenBank/DDBJ databases">
        <authorList>
            <person name="Tafer H."/>
            <person name="Lopandic K."/>
        </authorList>
    </citation>
    <scope>NUCLEOTIDE SEQUENCE [LARGE SCALE GENOMIC DNA]</scope>
    <source>
        <strain evidence="4">CBS 366.77</strain>
    </source>
</reference>
<name>A0A3A2ZA62_9EURO</name>
<dbReference type="Pfam" id="PF11951">
    <property type="entry name" value="Fungal_trans_2"/>
    <property type="match status" value="1"/>
</dbReference>
<protein>
    <submittedName>
        <fullName evidence="3">Uncharacterized protein</fullName>
    </submittedName>
</protein>
<gene>
    <name evidence="3" type="ORF">PHISCL_08537</name>
</gene>
<comment type="subcellular location">
    <subcellularLocation>
        <location evidence="1">Nucleus</location>
    </subcellularLocation>
</comment>